<comment type="subcellular location">
    <subcellularLocation>
        <location evidence="2">Membrane</location>
    </subcellularLocation>
</comment>
<keyword evidence="9" id="KW-0472">Membrane</keyword>
<keyword evidence="7" id="KW-0408">Iron</keyword>
<dbReference type="PANTHER" id="PTHR47943:SF9">
    <property type="entry name" value="CYTOCHROME P450"/>
    <property type="match status" value="1"/>
</dbReference>
<reference evidence="10 11" key="1">
    <citation type="journal article" date="2023" name="Plants (Basel)">
        <title>Bridging the Gap: Combining Genomics and Transcriptomics Approaches to Understand Stylosanthes scabra, an Orphan Legume from the Brazilian Caatinga.</title>
        <authorList>
            <person name="Ferreira-Neto J.R.C."/>
            <person name="da Silva M.D."/>
            <person name="Binneck E."/>
            <person name="de Melo N.F."/>
            <person name="da Silva R.H."/>
            <person name="de Melo A.L.T.M."/>
            <person name="Pandolfi V."/>
            <person name="Bustamante F.O."/>
            <person name="Brasileiro-Vidal A.C."/>
            <person name="Benko-Iseppon A.M."/>
        </authorList>
    </citation>
    <scope>NUCLEOTIDE SEQUENCE [LARGE SCALE GENOMIC DNA]</scope>
    <source>
        <tissue evidence="10">Leaves</tissue>
    </source>
</reference>
<gene>
    <name evidence="10" type="ORF">PIB30_079235</name>
</gene>
<dbReference type="Pfam" id="PF00067">
    <property type="entry name" value="p450"/>
    <property type="match status" value="1"/>
</dbReference>
<evidence type="ECO:0000313" key="10">
    <source>
        <dbReference type="EMBL" id="MED6175528.1"/>
    </source>
</evidence>
<evidence type="ECO:0000256" key="7">
    <source>
        <dbReference type="ARBA" id="ARBA00023004"/>
    </source>
</evidence>
<comment type="cofactor">
    <cofactor evidence="1">
        <name>heme</name>
        <dbReference type="ChEBI" id="CHEBI:30413"/>
    </cofactor>
</comment>
<keyword evidence="4" id="KW-0349">Heme</keyword>
<dbReference type="InterPro" id="IPR036396">
    <property type="entry name" value="Cyt_P450_sf"/>
</dbReference>
<evidence type="ECO:0000313" key="11">
    <source>
        <dbReference type="Proteomes" id="UP001341840"/>
    </source>
</evidence>
<evidence type="ECO:0000256" key="2">
    <source>
        <dbReference type="ARBA" id="ARBA00004370"/>
    </source>
</evidence>
<evidence type="ECO:0000256" key="4">
    <source>
        <dbReference type="ARBA" id="ARBA00022617"/>
    </source>
</evidence>
<dbReference type="SUPFAM" id="SSF48264">
    <property type="entry name" value="Cytochrome P450"/>
    <property type="match status" value="1"/>
</dbReference>
<sequence>MFPAILPLPVLLLALTLTVFFLKSKYLDRSLPPGPPAFPVFGNLPMLLGKLPHRTLQAMARRYGPIMSLRLGQVPTVVISNSEAVELFLKTHDAVFASRPKMQATEYMSYGSKGLVFSEYGPYWRNMRRLFTSQLLSVSKVSSFTHVREGRVKVAVKSIKRAAERGEVVDISELVYHVVEEVVYRIVLGRSRKDGFDLANLLHEANSIAGAFNLANYMPWLGSFDLQN</sequence>
<proteinExistence type="inferred from homology"/>
<evidence type="ECO:0000256" key="1">
    <source>
        <dbReference type="ARBA" id="ARBA00001971"/>
    </source>
</evidence>
<dbReference type="InterPro" id="IPR001128">
    <property type="entry name" value="Cyt_P450"/>
</dbReference>
<protein>
    <submittedName>
        <fullName evidence="10">Uncharacterized protein</fullName>
    </submittedName>
</protein>
<dbReference type="PRINTS" id="PR00463">
    <property type="entry name" value="EP450I"/>
</dbReference>
<keyword evidence="6" id="KW-0560">Oxidoreductase</keyword>
<evidence type="ECO:0000256" key="3">
    <source>
        <dbReference type="ARBA" id="ARBA00010617"/>
    </source>
</evidence>
<comment type="similarity">
    <text evidence="3">Belongs to the cytochrome P450 family.</text>
</comment>
<dbReference type="InterPro" id="IPR002401">
    <property type="entry name" value="Cyt_P450_E_grp-I"/>
</dbReference>
<dbReference type="Gene3D" id="1.10.630.10">
    <property type="entry name" value="Cytochrome P450"/>
    <property type="match status" value="1"/>
</dbReference>
<comment type="caution">
    <text evidence="10">The sequence shown here is derived from an EMBL/GenBank/DDBJ whole genome shotgun (WGS) entry which is preliminary data.</text>
</comment>
<evidence type="ECO:0000256" key="9">
    <source>
        <dbReference type="ARBA" id="ARBA00023136"/>
    </source>
</evidence>
<dbReference type="EMBL" id="JASCZI010152152">
    <property type="protein sequence ID" value="MED6175528.1"/>
    <property type="molecule type" value="Genomic_DNA"/>
</dbReference>
<accession>A0ABU6VS97</accession>
<evidence type="ECO:0000256" key="6">
    <source>
        <dbReference type="ARBA" id="ARBA00023002"/>
    </source>
</evidence>
<evidence type="ECO:0000256" key="8">
    <source>
        <dbReference type="ARBA" id="ARBA00023033"/>
    </source>
</evidence>
<dbReference type="PANTHER" id="PTHR47943">
    <property type="entry name" value="CYTOCHROME P450 93A3-LIKE"/>
    <property type="match status" value="1"/>
</dbReference>
<evidence type="ECO:0000256" key="5">
    <source>
        <dbReference type="ARBA" id="ARBA00022723"/>
    </source>
</evidence>
<dbReference type="Proteomes" id="UP001341840">
    <property type="component" value="Unassembled WGS sequence"/>
</dbReference>
<keyword evidence="8" id="KW-0503">Monooxygenase</keyword>
<keyword evidence="5" id="KW-0479">Metal-binding</keyword>
<organism evidence="10 11">
    <name type="scientific">Stylosanthes scabra</name>
    <dbReference type="NCBI Taxonomy" id="79078"/>
    <lineage>
        <taxon>Eukaryota</taxon>
        <taxon>Viridiplantae</taxon>
        <taxon>Streptophyta</taxon>
        <taxon>Embryophyta</taxon>
        <taxon>Tracheophyta</taxon>
        <taxon>Spermatophyta</taxon>
        <taxon>Magnoliopsida</taxon>
        <taxon>eudicotyledons</taxon>
        <taxon>Gunneridae</taxon>
        <taxon>Pentapetalae</taxon>
        <taxon>rosids</taxon>
        <taxon>fabids</taxon>
        <taxon>Fabales</taxon>
        <taxon>Fabaceae</taxon>
        <taxon>Papilionoideae</taxon>
        <taxon>50 kb inversion clade</taxon>
        <taxon>dalbergioids sensu lato</taxon>
        <taxon>Dalbergieae</taxon>
        <taxon>Pterocarpus clade</taxon>
        <taxon>Stylosanthes</taxon>
    </lineage>
</organism>
<keyword evidence="11" id="KW-1185">Reference proteome</keyword>
<name>A0ABU6VS97_9FABA</name>